<evidence type="ECO:0000313" key="11">
    <source>
        <dbReference type="EMBL" id="EKF55954.1"/>
    </source>
</evidence>
<keyword evidence="4" id="KW-0267">Excision nuclease</keyword>
<gene>
    <name evidence="11" type="ORF">I215_05360</name>
</gene>
<sequence length="266" mass="31283">MISISSQISNLPSLPGVYFFYDNEDHLIYIGKSINIQKRVKQHFGGRDRKSFKLQHFTKKINYEITGSELIALLYESDLIKKHKPIYNRAQRRTLYQYGLYINEVNGYKSLGIQKINQRNEELTTFCSLLEAKEALYRITENYQLCQKINGLYKSSTSCFQYQIKSCNGACIGQEPVELYNQRVDRFISDQYPKITTQLCKLPGRQESEMGIVYIENGVYKGFGYCPIDTPKEQLLDYISYRQDNRDIRRILMRYLVRKPSEFSIK</sequence>
<evidence type="ECO:0000256" key="1">
    <source>
        <dbReference type="ARBA" id="ARBA00022763"/>
    </source>
</evidence>
<feature type="domain" description="GIY-YIG" evidence="10">
    <location>
        <begin position="13"/>
        <end position="89"/>
    </location>
</feature>
<dbReference type="CDD" id="cd10434">
    <property type="entry name" value="GIY-YIG_UvrC_Cho"/>
    <property type="match status" value="1"/>
</dbReference>
<dbReference type="GO" id="GO:0009380">
    <property type="term" value="C:excinuclease repair complex"/>
    <property type="evidence" value="ECO:0007669"/>
    <property type="project" value="TreeGrafter"/>
</dbReference>
<dbReference type="PANTHER" id="PTHR30562:SF10">
    <property type="entry name" value="EXCINUCLEASE CHO"/>
    <property type="match status" value="1"/>
</dbReference>
<dbReference type="InterPro" id="IPR047296">
    <property type="entry name" value="GIY-YIG_UvrC_Cho"/>
</dbReference>
<dbReference type="InterPro" id="IPR000305">
    <property type="entry name" value="GIY-YIG_endonuc"/>
</dbReference>
<evidence type="ECO:0000256" key="8">
    <source>
        <dbReference type="ARBA" id="ARBA00042138"/>
    </source>
</evidence>
<dbReference type="PROSITE" id="PS50164">
    <property type="entry name" value="GIY_YIG"/>
    <property type="match status" value="1"/>
</dbReference>
<evidence type="ECO:0000256" key="2">
    <source>
        <dbReference type="ARBA" id="ARBA00022769"/>
    </source>
</evidence>
<dbReference type="eggNOG" id="COG0322">
    <property type="taxonomic scope" value="Bacteria"/>
</dbReference>
<dbReference type="Proteomes" id="UP000007364">
    <property type="component" value="Unassembled WGS sequence"/>
</dbReference>
<evidence type="ECO:0000256" key="9">
    <source>
        <dbReference type="ARBA" id="ARBA00042732"/>
    </source>
</evidence>
<protein>
    <recommendedName>
        <fullName evidence="7">Excinuclease cho</fullName>
    </recommendedName>
    <alternativeName>
        <fullName evidence="9">Endonuclease cho</fullName>
    </alternativeName>
    <alternativeName>
        <fullName evidence="8">UvrC homolog protein</fullName>
    </alternativeName>
</protein>
<name>K2PWV1_9FLAO</name>
<dbReference type="PANTHER" id="PTHR30562">
    <property type="entry name" value="UVRC/OXIDOREDUCTASE"/>
    <property type="match status" value="1"/>
</dbReference>
<evidence type="ECO:0000256" key="6">
    <source>
        <dbReference type="ARBA" id="ARBA00023236"/>
    </source>
</evidence>
<dbReference type="GO" id="GO:0016787">
    <property type="term" value="F:hydrolase activity"/>
    <property type="evidence" value="ECO:0007669"/>
    <property type="project" value="UniProtKB-KW"/>
</dbReference>
<evidence type="ECO:0000313" key="12">
    <source>
        <dbReference type="Proteomes" id="UP000007364"/>
    </source>
</evidence>
<evidence type="ECO:0000256" key="7">
    <source>
        <dbReference type="ARBA" id="ARBA00040756"/>
    </source>
</evidence>
<keyword evidence="5" id="KW-0234">DNA repair</keyword>
<dbReference type="InterPro" id="IPR035901">
    <property type="entry name" value="GIY-YIG_endonuc_sf"/>
</dbReference>
<dbReference type="Pfam" id="PF01541">
    <property type="entry name" value="GIY-YIG"/>
    <property type="match status" value="1"/>
</dbReference>
<evidence type="ECO:0000256" key="3">
    <source>
        <dbReference type="ARBA" id="ARBA00022801"/>
    </source>
</evidence>
<dbReference type="SUPFAM" id="SSF82771">
    <property type="entry name" value="GIY-YIG endonuclease"/>
    <property type="match status" value="1"/>
</dbReference>
<evidence type="ECO:0000259" key="10">
    <source>
        <dbReference type="PROSITE" id="PS50164"/>
    </source>
</evidence>
<dbReference type="Gene3D" id="3.40.1440.10">
    <property type="entry name" value="GIY-YIG endonuclease"/>
    <property type="match status" value="1"/>
</dbReference>
<keyword evidence="6" id="KW-0742">SOS response</keyword>
<keyword evidence="2" id="KW-0228">DNA excision</keyword>
<dbReference type="GO" id="GO:0009432">
    <property type="term" value="P:SOS response"/>
    <property type="evidence" value="ECO:0007669"/>
    <property type="project" value="UniProtKB-KW"/>
</dbReference>
<evidence type="ECO:0000256" key="5">
    <source>
        <dbReference type="ARBA" id="ARBA00023204"/>
    </source>
</evidence>
<comment type="caution">
    <text evidence="11">The sequence shown here is derived from an EMBL/GenBank/DDBJ whole genome shotgun (WGS) entry which is preliminary data.</text>
</comment>
<keyword evidence="3" id="KW-0378">Hydrolase</keyword>
<keyword evidence="12" id="KW-1185">Reference proteome</keyword>
<dbReference type="GO" id="GO:0004518">
    <property type="term" value="F:nuclease activity"/>
    <property type="evidence" value="ECO:0007669"/>
    <property type="project" value="UniProtKB-KW"/>
</dbReference>
<evidence type="ECO:0000256" key="4">
    <source>
        <dbReference type="ARBA" id="ARBA00022881"/>
    </source>
</evidence>
<dbReference type="SMART" id="SM00465">
    <property type="entry name" value="GIYc"/>
    <property type="match status" value="1"/>
</dbReference>
<dbReference type="EMBL" id="AMSG01000004">
    <property type="protein sequence ID" value="EKF55954.1"/>
    <property type="molecule type" value="Genomic_DNA"/>
</dbReference>
<dbReference type="AlphaFoldDB" id="K2PWV1"/>
<dbReference type="RefSeq" id="WP_008990944.1">
    <property type="nucleotide sequence ID" value="NZ_AMSG01000004.1"/>
</dbReference>
<dbReference type="STRING" id="555500.I215_05360"/>
<organism evidence="11 12">
    <name type="scientific">Galbibacter marinus</name>
    <dbReference type="NCBI Taxonomy" id="555500"/>
    <lineage>
        <taxon>Bacteria</taxon>
        <taxon>Pseudomonadati</taxon>
        <taxon>Bacteroidota</taxon>
        <taxon>Flavobacteriia</taxon>
        <taxon>Flavobacteriales</taxon>
        <taxon>Flavobacteriaceae</taxon>
        <taxon>Galbibacter</taxon>
    </lineage>
</organism>
<dbReference type="InterPro" id="IPR050066">
    <property type="entry name" value="UvrABC_protein_C"/>
</dbReference>
<reference evidence="11 12" key="1">
    <citation type="journal article" date="2012" name="J. Bacteriol.">
        <title>Genome Sequence of Galbibacter marinum Type Strain ck-I2-15.</title>
        <authorList>
            <person name="Lai Q."/>
            <person name="Li C."/>
            <person name="Shao Z."/>
        </authorList>
    </citation>
    <scope>NUCLEOTIDE SEQUENCE [LARGE SCALE GENOMIC DNA]</scope>
    <source>
        <strain evidence="12">ck-I2-15</strain>
    </source>
</reference>
<keyword evidence="1" id="KW-0227">DNA damage</keyword>
<dbReference type="PATRIC" id="fig|555500.3.peg.1107"/>
<dbReference type="GO" id="GO:0006289">
    <property type="term" value="P:nucleotide-excision repair"/>
    <property type="evidence" value="ECO:0007669"/>
    <property type="project" value="InterPro"/>
</dbReference>
<proteinExistence type="predicted"/>
<accession>K2PWV1</accession>